<reference evidence="3 4" key="1">
    <citation type="journal article" date="2020" name="ISME J.">
        <title>Comparative genomics reveals insights into cyanobacterial evolution and habitat adaptation.</title>
        <authorList>
            <person name="Chen M.Y."/>
            <person name="Teng W.K."/>
            <person name="Zhao L."/>
            <person name="Hu C.X."/>
            <person name="Zhou Y.K."/>
            <person name="Han B.P."/>
            <person name="Song L.R."/>
            <person name="Shu W.S."/>
        </authorList>
    </citation>
    <scope>NUCLEOTIDE SEQUENCE [LARGE SCALE GENOMIC DNA]</scope>
    <source>
        <strain evidence="3 4">FACHB-3921</strain>
    </source>
</reference>
<dbReference type="InterPro" id="IPR036086">
    <property type="entry name" value="ParB/Sulfiredoxin_sf"/>
</dbReference>
<sequence length="253" mass="28597">MINFSLVDVKSITTDIPRSSFAEADLDQLADIILETGGIIRPLIVKATGAENYAVIEGHFEYYVAVRAREKNPRKGEMVNAFVISPKLEDLVIKQASAIRGIELLDKGGKTLPETTETTEIKKLESRLANLELRLEKQINEFKSELNQQRQQTADKIKNIEITTPKQISPLEIFNTLDQTKLTLKLINAGINESVANKIFTSIEKERKKRQFSSLSDVIERVKIPNGKTQKKGITYEKMVVILDIWSRINVES</sequence>
<dbReference type="InterPro" id="IPR003115">
    <property type="entry name" value="ParB_N"/>
</dbReference>
<name>A0ABR8B948_9NOSO</name>
<evidence type="ECO:0000259" key="2">
    <source>
        <dbReference type="Pfam" id="PF02195"/>
    </source>
</evidence>
<dbReference type="Pfam" id="PF02195">
    <property type="entry name" value="ParB_N"/>
    <property type="match status" value="1"/>
</dbReference>
<accession>A0ABR8B948</accession>
<gene>
    <name evidence="3" type="ORF">H6G14_04765</name>
</gene>
<evidence type="ECO:0000313" key="3">
    <source>
        <dbReference type="EMBL" id="MBD2250622.1"/>
    </source>
</evidence>
<organism evidence="3 4">
    <name type="scientific">Nostoc parmelioides FACHB-3921</name>
    <dbReference type="NCBI Taxonomy" id="2692909"/>
    <lineage>
        <taxon>Bacteria</taxon>
        <taxon>Bacillati</taxon>
        <taxon>Cyanobacteriota</taxon>
        <taxon>Cyanophyceae</taxon>
        <taxon>Nostocales</taxon>
        <taxon>Nostocaceae</taxon>
        <taxon>Nostoc</taxon>
    </lineage>
</organism>
<keyword evidence="4" id="KW-1185">Reference proteome</keyword>
<feature type="coiled-coil region" evidence="1">
    <location>
        <begin position="114"/>
        <end position="163"/>
    </location>
</feature>
<evidence type="ECO:0000313" key="4">
    <source>
        <dbReference type="Proteomes" id="UP000621307"/>
    </source>
</evidence>
<dbReference type="Gene3D" id="3.90.1530.10">
    <property type="entry name" value="Conserved hypothetical protein from pyrococcus furiosus pfu- 392566-001, ParB domain"/>
    <property type="match status" value="1"/>
</dbReference>
<dbReference type="SUPFAM" id="SSF110849">
    <property type="entry name" value="ParB/Sulfiredoxin"/>
    <property type="match status" value="1"/>
</dbReference>
<comment type="caution">
    <text evidence="3">The sequence shown here is derived from an EMBL/GenBank/DDBJ whole genome shotgun (WGS) entry which is preliminary data.</text>
</comment>
<dbReference type="Proteomes" id="UP000621307">
    <property type="component" value="Unassembled WGS sequence"/>
</dbReference>
<protein>
    <submittedName>
        <fullName evidence="3">Chromosome partitioning protein ParB</fullName>
    </submittedName>
</protein>
<keyword evidence="1" id="KW-0175">Coiled coil</keyword>
<dbReference type="RefSeq" id="WP_190565982.1">
    <property type="nucleotide sequence ID" value="NZ_JACJQL010000004.1"/>
</dbReference>
<proteinExistence type="predicted"/>
<evidence type="ECO:0000256" key="1">
    <source>
        <dbReference type="SAM" id="Coils"/>
    </source>
</evidence>
<feature type="domain" description="ParB-like N-terminal" evidence="2">
    <location>
        <begin position="7"/>
        <end position="61"/>
    </location>
</feature>
<dbReference type="EMBL" id="JACJQL010000004">
    <property type="protein sequence ID" value="MBD2250622.1"/>
    <property type="molecule type" value="Genomic_DNA"/>
</dbReference>